<dbReference type="InterPro" id="IPR011545">
    <property type="entry name" value="DEAD/DEAH_box_helicase_dom"/>
</dbReference>
<keyword evidence="3 10" id="KW-0378">Hydrolase</keyword>
<evidence type="ECO:0000256" key="6">
    <source>
        <dbReference type="ARBA" id="ARBA00047984"/>
    </source>
</evidence>
<dbReference type="InterPro" id="IPR014001">
    <property type="entry name" value="Helicase_ATP-bd"/>
</dbReference>
<dbReference type="Proteomes" id="UP001465976">
    <property type="component" value="Unassembled WGS sequence"/>
</dbReference>
<evidence type="ECO:0000256" key="5">
    <source>
        <dbReference type="ARBA" id="ARBA00022840"/>
    </source>
</evidence>
<evidence type="ECO:0000256" key="2">
    <source>
        <dbReference type="ARBA" id="ARBA00022741"/>
    </source>
</evidence>
<dbReference type="InterPro" id="IPR007502">
    <property type="entry name" value="Helicase-assoc_dom"/>
</dbReference>
<dbReference type="Pfam" id="PF07717">
    <property type="entry name" value="OB_NTP_bind"/>
    <property type="match status" value="1"/>
</dbReference>
<dbReference type="Gene3D" id="3.40.50.300">
    <property type="entry name" value="P-loop containing nucleotide triphosphate hydrolases"/>
    <property type="match status" value="2"/>
</dbReference>
<dbReference type="SMART" id="SM00487">
    <property type="entry name" value="DEXDc"/>
    <property type="match status" value="1"/>
</dbReference>
<dbReference type="CDD" id="cd18791">
    <property type="entry name" value="SF2_C_RHA"/>
    <property type="match status" value="1"/>
</dbReference>
<dbReference type="SUPFAM" id="SSF52540">
    <property type="entry name" value="P-loop containing nucleoside triphosphate hydrolases"/>
    <property type="match status" value="1"/>
</dbReference>
<feature type="domain" description="Helicase ATP-binding" evidence="8">
    <location>
        <begin position="113"/>
        <end position="289"/>
    </location>
</feature>
<dbReference type="PROSITE" id="PS51192">
    <property type="entry name" value="HELICASE_ATP_BIND_1"/>
    <property type="match status" value="1"/>
</dbReference>
<dbReference type="GO" id="GO:0003724">
    <property type="term" value="F:RNA helicase activity"/>
    <property type="evidence" value="ECO:0007669"/>
    <property type="project" value="UniProtKB-EC"/>
</dbReference>
<dbReference type="InterPro" id="IPR048333">
    <property type="entry name" value="HA2_WH"/>
</dbReference>
<dbReference type="InterPro" id="IPR001650">
    <property type="entry name" value="Helicase_C-like"/>
</dbReference>
<comment type="catalytic activity">
    <reaction evidence="6">
        <text>ATP + H2O = ADP + phosphate + H(+)</text>
        <dbReference type="Rhea" id="RHEA:13065"/>
        <dbReference type="ChEBI" id="CHEBI:15377"/>
        <dbReference type="ChEBI" id="CHEBI:15378"/>
        <dbReference type="ChEBI" id="CHEBI:30616"/>
        <dbReference type="ChEBI" id="CHEBI:43474"/>
        <dbReference type="ChEBI" id="CHEBI:456216"/>
        <dbReference type="EC" id="3.6.4.13"/>
    </reaction>
</comment>
<keyword evidence="2" id="KW-0547">Nucleotide-binding</keyword>
<dbReference type="InterPro" id="IPR002464">
    <property type="entry name" value="DNA/RNA_helicase_DEAH_CS"/>
</dbReference>
<keyword evidence="5" id="KW-0067">ATP-binding</keyword>
<dbReference type="Pfam" id="PF04408">
    <property type="entry name" value="WHD_HA2"/>
    <property type="match status" value="1"/>
</dbReference>
<evidence type="ECO:0000259" key="9">
    <source>
        <dbReference type="PROSITE" id="PS51194"/>
    </source>
</evidence>
<name>A0ABR3FJ79_9AGAR</name>
<dbReference type="Pfam" id="PF00271">
    <property type="entry name" value="Helicase_C"/>
    <property type="match status" value="1"/>
</dbReference>
<feature type="region of interest" description="Disordered" evidence="7">
    <location>
        <begin position="18"/>
        <end position="61"/>
    </location>
</feature>
<dbReference type="InterPro" id="IPR027417">
    <property type="entry name" value="P-loop_NTPase"/>
</dbReference>
<gene>
    <name evidence="10" type="primary">prh1</name>
    <name evidence="10" type="ORF">V5O48_006620</name>
</gene>
<sequence>MCAKTLRLFHENRKPASLRGRSFKRPNPGRYVEISDDERRPKKKHHKHNGMNGSMPNGKHVSSKKINGLVNGTTVVHMDDEPDAAPVASSSKFADIQRQRTNLPIARGKEALLNEFREYDVTVLLGETGSGKTTQVPQYLLESGIAAEGMIAVTQPRKVAATSLANRVAAEQNSRVGSVVGYAVRFDERSSADTRIKYLTDGMIFRELMSDPMLSKYSIIIVDEAHERSLRTDLLIANLKTIQQRRNASSEGKGKGKEKERLKIIIMSATLDAEKFAKFFSGSKVIYVQGRQHPVTIYHSAQSQVDYVDSAMRTFFQIHTDQPPGDVLIFLPGQEDIESLEKSIRLYASQLPPDQQEVLICPMYASQAAGQNAKVFNTTPSNTRKCILATNIAETSITIPGVKYVIDTGKCKEKRYLAKNTGGGFDTLMTRDITKSSAMQRAGRAGREGPGFCFRLYTEDSFKNMSLSAEPEIMRCGLTSPMLQLKCLGQQLETLDLMDRPDMDSMIAALKTLFLIGALDQSGEITQLGRDMAMFPLEPVHSRAVLASKEYGCTSEVLTIIAILSASSNLFVDNSDQRDAVAESRRKFKHASGDHLTILNVVRAYRDVALSENKSGRREWCRKHFLNERALLEANDIREQLQQTCERLKLDWKASCGERDEPVIQSLGHGLVMNTAFLQPDGTYKQAMGQSTVKIHPSSVLCDKKVPTIVYNEVVYTNQIYARTVSVISKSFLAGLGALKTTSDRPALD</sequence>
<accession>A0ABR3FJ79</accession>
<dbReference type="SMART" id="SM00490">
    <property type="entry name" value="HELICc"/>
    <property type="match status" value="1"/>
</dbReference>
<dbReference type="EMBL" id="JBAHYK010000313">
    <property type="protein sequence ID" value="KAL0575341.1"/>
    <property type="molecule type" value="Genomic_DNA"/>
</dbReference>
<organism evidence="10 11">
    <name type="scientific">Marasmius crinis-equi</name>
    <dbReference type="NCBI Taxonomy" id="585013"/>
    <lineage>
        <taxon>Eukaryota</taxon>
        <taxon>Fungi</taxon>
        <taxon>Dikarya</taxon>
        <taxon>Basidiomycota</taxon>
        <taxon>Agaricomycotina</taxon>
        <taxon>Agaricomycetes</taxon>
        <taxon>Agaricomycetidae</taxon>
        <taxon>Agaricales</taxon>
        <taxon>Marasmiineae</taxon>
        <taxon>Marasmiaceae</taxon>
        <taxon>Marasmius</taxon>
    </lineage>
</organism>
<keyword evidence="11" id="KW-1185">Reference proteome</keyword>
<dbReference type="PANTHER" id="PTHR18934">
    <property type="entry name" value="ATP-DEPENDENT RNA HELICASE"/>
    <property type="match status" value="1"/>
</dbReference>
<dbReference type="EC" id="3.6.4.13" evidence="1"/>
<evidence type="ECO:0000313" key="10">
    <source>
        <dbReference type="EMBL" id="KAL0575341.1"/>
    </source>
</evidence>
<evidence type="ECO:0000256" key="3">
    <source>
        <dbReference type="ARBA" id="ARBA00022801"/>
    </source>
</evidence>
<proteinExistence type="predicted"/>
<dbReference type="Pfam" id="PF21010">
    <property type="entry name" value="HA2_C"/>
    <property type="match status" value="1"/>
</dbReference>
<comment type="caution">
    <text evidence="10">The sequence shown here is derived from an EMBL/GenBank/DDBJ whole genome shotgun (WGS) entry which is preliminary data.</text>
</comment>
<dbReference type="Pfam" id="PF00270">
    <property type="entry name" value="DEAD"/>
    <property type="match status" value="1"/>
</dbReference>
<dbReference type="PANTHER" id="PTHR18934:SF118">
    <property type="entry name" value="ATP-DEPENDENT RNA HELICASE DHX33"/>
    <property type="match status" value="1"/>
</dbReference>
<protein>
    <recommendedName>
        <fullName evidence="1">RNA helicase</fullName>
        <ecNumber evidence="1">3.6.4.13</ecNumber>
    </recommendedName>
</protein>
<dbReference type="PROSITE" id="PS51194">
    <property type="entry name" value="HELICASE_CTER"/>
    <property type="match status" value="1"/>
</dbReference>
<evidence type="ECO:0000256" key="7">
    <source>
        <dbReference type="SAM" id="MobiDB-lite"/>
    </source>
</evidence>
<evidence type="ECO:0000313" key="11">
    <source>
        <dbReference type="Proteomes" id="UP001465976"/>
    </source>
</evidence>
<dbReference type="GO" id="GO:0016787">
    <property type="term" value="F:hydrolase activity"/>
    <property type="evidence" value="ECO:0007669"/>
    <property type="project" value="UniProtKB-KW"/>
</dbReference>
<dbReference type="InterPro" id="IPR011709">
    <property type="entry name" value="DEAD-box_helicase_OB_fold"/>
</dbReference>
<evidence type="ECO:0000256" key="1">
    <source>
        <dbReference type="ARBA" id="ARBA00012552"/>
    </source>
</evidence>
<evidence type="ECO:0000259" key="8">
    <source>
        <dbReference type="PROSITE" id="PS51192"/>
    </source>
</evidence>
<dbReference type="PROSITE" id="PS00690">
    <property type="entry name" value="DEAH_ATP_HELICASE"/>
    <property type="match status" value="1"/>
</dbReference>
<keyword evidence="4" id="KW-0347">Helicase</keyword>
<dbReference type="SMART" id="SM00847">
    <property type="entry name" value="HA2"/>
    <property type="match status" value="1"/>
</dbReference>
<evidence type="ECO:0000256" key="4">
    <source>
        <dbReference type="ARBA" id="ARBA00022806"/>
    </source>
</evidence>
<reference evidence="10 11" key="1">
    <citation type="submission" date="2024-02" db="EMBL/GenBank/DDBJ databases">
        <title>A draft genome for the cacao thread blight pathogen Marasmius crinis-equi.</title>
        <authorList>
            <person name="Cohen S.P."/>
            <person name="Baruah I.K."/>
            <person name="Amoako-Attah I."/>
            <person name="Bukari Y."/>
            <person name="Meinhardt L.W."/>
            <person name="Bailey B.A."/>
        </authorList>
    </citation>
    <scope>NUCLEOTIDE SEQUENCE [LARGE SCALE GENOMIC DNA]</scope>
    <source>
        <strain evidence="10 11">GH-76</strain>
    </source>
</reference>
<feature type="domain" description="Helicase C-terminal" evidence="9">
    <location>
        <begin position="311"/>
        <end position="489"/>
    </location>
</feature>
<dbReference type="Gene3D" id="1.20.120.1080">
    <property type="match status" value="1"/>
</dbReference>